<sequence>MTSNSDFFPVCLRRANNTAICPFASHLIFLYKTLSQLSPIPFVEQGELSSRLGPDGHREWDSDWPKHRPFTFRFLQNRSVSLPPSSSSAPFPKAAAEASSLASIEAAADHHAVLPFSHSHYPDSCSWASMIFLAVLTPNAVPYRKGQRIPAYYRSIAHRMPVNVPLQSATLQIPTSSISPPPRGRLHKPSTPWSLSSLPYTDDRRLLREVSSARLNPGLASSVFFFLNICNSEPFVRPHPSSSALVPSLCAGMLFPLLCAFLSPCLFVATTSDSFPVHTSSYPPTRVPRFPSQSRLDSPIIIQFLSNVHDPLMLSSGYSSNFSGFFPSDSQTGYIKCPSYLRELQRSPHPITARYSIADILLRSQETITTPTCAPAITVSMQNHDHVSRAGDHHASTRSRDKEVLQFHSGDLMSTLDVIRSIKNLDSINTPHIVITPQSQKIAPSSHDLGNHVQDVGERYDTSQGKVDFVDSSPSTARRIFPGLGRGYYGHSIELDSPPLDTRDTIRMLPYLAAENVCLHFNHTQSTWD</sequence>
<evidence type="ECO:0000313" key="1">
    <source>
        <dbReference type="EMBL" id="UQC77717.1"/>
    </source>
</evidence>
<dbReference type="Proteomes" id="UP000830671">
    <property type="component" value="Chromosome 2"/>
</dbReference>
<reference evidence="1" key="1">
    <citation type="journal article" date="2021" name="Mol. Plant Microbe Interact.">
        <title>Complete Genome Sequence of the Plant-Pathogenic Fungus Colletotrichum lupini.</title>
        <authorList>
            <person name="Baroncelli R."/>
            <person name="Pensec F."/>
            <person name="Da Lio D."/>
            <person name="Boufleur T."/>
            <person name="Vicente I."/>
            <person name="Sarrocco S."/>
            <person name="Picot A."/>
            <person name="Baraldi E."/>
            <person name="Sukno S."/>
            <person name="Thon M."/>
            <person name="Le Floch G."/>
        </authorList>
    </citation>
    <scope>NUCLEOTIDE SEQUENCE</scope>
    <source>
        <strain evidence="1">IMI 504893</strain>
    </source>
</reference>
<accession>A0A9Q8SJN0</accession>
<organism evidence="1 2">
    <name type="scientific">Colletotrichum lupini</name>
    <dbReference type="NCBI Taxonomy" id="145971"/>
    <lineage>
        <taxon>Eukaryota</taxon>
        <taxon>Fungi</taxon>
        <taxon>Dikarya</taxon>
        <taxon>Ascomycota</taxon>
        <taxon>Pezizomycotina</taxon>
        <taxon>Sordariomycetes</taxon>
        <taxon>Hypocreomycetidae</taxon>
        <taxon>Glomerellales</taxon>
        <taxon>Glomerellaceae</taxon>
        <taxon>Colletotrichum</taxon>
        <taxon>Colletotrichum acutatum species complex</taxon>
    </lineage>
</organism>
<proteinExistence type="predicted"/>
<protein>
    <submittedName>
        <fullName evidence="1">Uncharacterized protein</fullName>
    </submittedName>
</protein>
<keyword evidence="2" id="KW-1185">Reference proteome</keyword>
<dbReference type="RefSeq" id="XP_049139356.1">
    <property type="nucleotide sequence ID" value="XM_049282213.1"/>
</dbReference>
<name>A0A9Q8SJN0_9PEZI</name>
<gene>
    <name evidence="1" type="ORF">CLUP02_03188</name>
</gene>
<dbReference type="AlphaFoldDB" id="A0A9Q8SJN0"/>
<dbReference type="KEGG" id="clup:CLUP02_03188"/>
<dbReference type="EMBL" id="CP019474">
    <property type="protein sequence ID" value="UQC77717.1"/>
    <property type="molecule type" value="Genomic_DNA"/>
</dbReference>
<dbReference type="GeneID" id="73337223"/>
<evidence type="ECO:0000313" key="2">
    <source>
        <dbReference type="Proteomes" id="UP000830671"/>
    </source>
</evidence>